<evidence type="ECO:0000313" key="2">
    <source>
        <dbReference type="EMBL" id="TQO19965.1"/>
    </source>
</evidence>
<keyword evidence="3" id="KW-1185">Reference proteome</keyword>
<dbReference type="GO" id="GO:0030655">
    <property type="term" value="P:beta-lactam antibiotic catabolic process"/>
    <property type="evidence" value="ECO:0007669"/>
    <property type="project" value="InterPro"/>
</dbReference>
<name>A0A8H2K4F2_9MICO</name>
<dbReference type="InterPro" id="IPR045155">
    <property type="entry name" value="Beta-lactam_cat"/>
</dbReference>
<dbReference type="Gene3D" id="3.40.710.10">
    <property type="entry name" value="DD-peptidase/beta-lactamase superfamily"/>
    <property type="match status" value="1"/>
</dbReference>
<protein>
    <submittedName>
        <fullName evidence="2">Beta-lactamase class A</fullName>
    </submittedName>
</protein>
<proteinExistence type="predicted"/>
<accession>A0A8H2K4F2</accession>
<evidence type="ECO:0000259" key="1">
    <source>
        <dbReference type="Pfam" id="PF13354"/>
    </source>
</evidence>
<dbReference type="GO" id="GO:0046677">
    <property type="term" value="P:response to antibiotic"/>
    <property type="evidence" value="ECO:0007669"/>
    <property type="project" value="InterPro"/>
</dbReference>
<dbReference type="PANTHER" id="PTHR35333:SF3">
    <property type="entry name" value="BETA-LACTAMASE-TYPE TRANSPEPTIDASE FOLD CONTAINING PROTEIN"/>
    <property type="match status" value="1"/>
</dbReference>
<organism evidence="2 3">
    <name type="scientific">Rhodoglobus vestalii</name>
    <dbReference type="NCBI Taxonomy" id="193384"/>
    <lineage>
        <taxon>Bacteria</taxon>
        <taxon>Bacillati</taxon>
        <taxon>Actinomycetota</taxon>
        <taxon>Actinomycetes</taxon>
        <taxon>Micrococcales</taxon>
        <taxon>Microbacteriaceae</taxon>
        <taxon>Rhodoglobus</taxon>
    </lineage>
</organism>
<feature type="domain" description="Beta-lactamase class A catalytic" evidence="1">
    <location>
        <begin position="61"/>
        <end position="281"/>
    </location>
</feature>
<evidence type="ECO:0000313" key="3">
    <source>
        <dbReference type="Proteomes" id="UP000316560"/>
    </source>
</evidence>
<dbReference type="PANTHER" id="PTHR35333">
    <property type="entry name" value="BETA-LACTAMASE"/>
    <property type="match status" value="1"/>
</dbReference>
<comment type="caution">
    <text evidence="2">The sequence shown here is derived from an EMBL/GenBank/DDBJ whole genome shotgun (WGS) entry which is preliminary data.</text>
</comment>
<dbReference type="SUPFAM" id="SSF56601">
    <property type="entry name" value="beta-lactamase/transpeptidase-like"/>
    <property type="match status" value="1"/>
</dbReference>
<dbReference type="AlphaFoldDB" id="A0A8H2K4F2"/>
<dbReference type="Proteomes" id="UP000316560">
    <property type="component" value="Unassembled WGS sequence"/>
</dbReference>
<dbReference type="InterPro" id="IPR000871">
    <property type="entry name" value="Beta-lactam_class-A"/>
</dbReference>
<reference evidence="2 3" key="1">
    <citation type="submission" date="2019-06" db="EMBL/GenBank/DDBJ databases">
        <title>Sequencing the genomes of 1000 actinobacteria strains.</title>
        <authorList>
            <person name="Klenk H.-P."/>
        </authorList>
    </citation>
    <scope>NUCLEOTIDE SEQUENCE [LARGE SCALE GENOMIC DNA]</scope>
    <source>
        <strain evidence="2 3">DSM 21947</strain>
    </source>
</reference>
<gene>
    <name evidence="2" type="ORF">FB472_1566</name>
</gene>
<sequence length="312" mass="33286">MARPERSCHHLVEIEKTRERRRDLRAPRVAKHAATGDLPNFTSTFAALGKLGYAGALVSASAVDINTGKTILSIDDRVALPAASIGKILLLVEVAARFDQREFAPYGILDKVPGVSAGAAGLWQHLQAPSLPVADLAALVGATSDNLATNMLLQLIGLDAVRARTESLGLTRTALLDLVRDNRGPDDAPQLSVGSAIELSWLFGALARGEIVNSLASQRVLGWLSLNTDLSLVASAFGLDPLAHRGADHNTLLVNKTGIERGVRAEAGALRGNKRAVAYAASIHFEDSSLQARLRAIEALRIFGYDLLEYVH</sequence>
<dbReference type="EMBL" id="VFRA01000001">
    <property type="protein sequence ID" value="TQO19965.1"/>
    <property type="molecule type" value="Genomic_DNA"/>
</dbReference>
<dbReference type="Pfam" id="PF13354">
    <property type="entry name" value="Beta-lactamase2"/>
    <property type="match status" value="1"/>
</dbReference>
<dbReference type="GO" id="GO:0008800">
    <property type="term" value="F:beta-lactamase activity"/>
    <property type="evidence" value="ECO:0007669"/>
    <property type="project" value="InterPro"/>
</dbReference>
<dbReference type="InterPro" id="IPR012338">
    <property type="entry name" value="Beta-lactam/transpept-like"/>
</dbReference>